<organism evidence="3 4">
    <name type="scientific">Nakamurella flava</name>
    <dbReference type="NCBI Taxonomy" id="2576308"/>
    <lineage>
        <taxon>Bacteria</taxon>
        <taxon>Bacillati</taxon>
        <taxon>Actinomycetota</taxon>
        <taxon>Actinomycetes</taxon>
        <taxon>Nakamurellales</taxon>
        <taxon>Nakamurellaceae</taxon>
        <taxon>Nakamurella</taxon>
    </lineage>
</organism>
<reference evidence="3 4" key="1">
    <citation type="submission" date="2019-05" db="EMBL/GenBank/DDBJ databases">
        <title>Nakamurella sp. N5BH11, whole genome shotgun sequence.</title>
        <authorList>
            <person name="Tuo L."/>
        </authorList>
    </citation>
    <scope>NUCLEOTIDE SEQUENCE [LARGE SCALE GENOMIC DNA]</scope>
    <source>
        <strain evidence="3 4">N5BH11</strain>
    </source>
</reference>
<protein>
    <submittedName>
        <fullName evidence="3">Uncharacterized protein</fullName>
    </submittedName>
</protein>
<proteinExistence type="predicted"/>
<evidence type="ECO:0000313" key="3">
    <source>
        <dbReference type="EMBL" id="TKV56365.1"/>
    </source>
</evidence>
<dbReference type="AlphaFoldDB" id="A0A4V6CSU5"/>
<dbReference type="Proteomes" id="UP000306985">
    <property type="component" value="Unassembled WGS sequence"/>
</dbReference>
<name>A0A4V6CSU5_9ACTN</name>
<gene>
    <name evidence="3" type="ORF">FDO65_20610</name>
</gene>
<comment type="caution">
    <text evidence="3">The sequence shown here is derived from an EMBL/GenBank/DDBJ whole genome shotgun (WGS) entry which is preliminary data.</text>
</comment>
<sequence length="85" mass="8618">MRRSLSLRTVLVRAATASVAAVGLLFVETSVAAGSVSATGAGVSVELGGGPDDDPRDPDDTDDQEGGGPLLDPIIEPLPLGDMWD</sequence>
<feature type="signal peptide" evidence="2">
    <location>
        <begin position="1"/>
        <end position="32"/>
    </location>
</feature>
<evidence type="ECO:0000256" key="1">
    <source>
        <dbReference type="SAM" id="MobiDB-lite"/>
    </source>
</evidence>
<feature type="compositionally biased region" description="Low complexity" evidence="1">
    <location>
        <begin position="70"/>
        <end position="85"/>
    </location>
</feature>
<accession>A0A4V6CSU5</accession>
<feature type="region of interest" description="Disordered" evidence="1">
    <location>
        <begin position="41"/>
        <end position="85"/>
    </location>
</feature>
<feature type="compositionally biased region" description="Acidic residues" evidence="1">
    <location>
        <begin position="51"/>
        <end position="65"/>
    </location>
</feature>
<keyword evidence="4" id="KW-1185">Reference proteome</keyword>
<evidence type="ECO:0000256" key="2">
    <source>
        <dbReference type="SAM" id="SignalP"/>
    </source>
</evidence>
<evidence type="ECO:0000313" key="4">
    <source>
        <dbReference type="Proteomes" id="UP000306985"/>
    </source>
</evidence>
<dbReference type="RefSeq" id="WP_137451634.1">
    <property type="nucleotide sequence ID" value="NZ_SZZH01000007.1"/>
</dbReference>
<keyword evidence="2" id="KW-0732">Signal</keyword>
<dbReference type="EMBL" id="SZZH01000007">
    <property type="protein sequence ID" value="TKV56365.1"/>
    <property type="molecule type" value="Genomic_DNA"/>
</dbReference>
<feature type="chain" id="PRO_5020611644" evidence="2">
    <location>
        <begin position="33"/>
        <end position="85"/>
    </location>
</feature>